<name>A0A5M3TBD7_LIMPL</name>
<keyword evidence="1" id="KW-0145">Chemotaxis</keyword>
<reference evidence="2 3" key="1">
    <citation type="journal article" date="2019" name="J Genomics">
        <title>The Draft Genome of a Hydrogen-producing Cyanobacterium, Arthrospira platensis NIES-46.</title>
        <authorList>
            <person name="Suzuki S."/>
            <person name="Yamaguchi H."/>
            <person name="Kawachi M."/>
        </authorList>
    </citation>
    <scope>NUCLEOTIDE SEQUENCE [LARGE SCALE GENOMIC DNA]</scope>
    <source>
        <strain evidence="2 3">NIES-46</strain>
    </source>
</reference>
<proteinExistence type="predicted"/>
<evidence type="ECO:0000313" key="2">
    <source>
        <dbReference type="EMBL" id="GCE95291.1"/>
    </source>
</evidence>
<protein>
    <submittedName>
        <fullName evidence="2">CheC-like protein</fullName>
    </submittedName>
</protein>
<comment type="caution">
    <text evidence="2">The sequence shown here is derived from an EMBL/GenBank/DDBJ whole genome shotgun (WGS) entry which is preliminary data.</text>
</comment>
<accession>A0A5M3TBD7</accession>
<dbReference type="InterPro" id="IPR028976">
    <property type="entry name" value="CheC-like_sf"/>
</dbReference>
<evidence type="ECO:0000256" key="1">
    <source>
        <dbReference type="ARBA" id="ARBA00022500"/>
    </source>
</evidence>
<dbReference type="Proteomes" id="UP000326169">
    <property type="component" value="Unassembled WGS sequence"/>
</dbReference>
<evidence type="ECO:0000313" key="3">
    <source>
        <dbReference type="Proteomes" id="UP000326169"/>
    </source>
</evidence>
<dbReference type="CDD" id="cd17910">
    <property type="entry name" value="CheC_ClassII"/>
    <property type="match status" value="1"/>
</dbReference>
<dbReference type="EMBL" id="BIMW01000126">
    <property type="protein sequence ID" value="GCE95291.1"/>
    <property type="molecule type" value="Genomic_DNA"/>
</dbReference>
<sequence>MLLTEKQQNALIGFINMILSRRPASSLSALIQCPVILDVSNVWLYPLSKCKTEFADCFANEVANVRQTLSGSLSGDALILLDYPVAVMLTNLLRHNSRQPIEHLNISACEVLTEVGNILLSSFLGILGNLMGSMITVSEQSFSIDPLESMINSLILEHQEIRYVLVVKTKFILCDNSLEAYLFFVSGVMPLSCMIRGIESVSNVAVSRV</sequence>
<organism evidence="2 3">
    <name type="scientific">Limnospira platensis NIES-46</name>
    <dbReference type="NCBI Taxonomy" id="1236695"/>
    <lineage>
        <taxon>Bacteria</taxon>
        <taxon>Bacillati</taxon>
        <taxon>Cyanobacteriota</taxon>
        <taxon>Cyanophyceae</taxon>
        <taxon>Oscillatoriophycideae</taxon>
        <taxon>Oscillatoriales</taxon>
        <taxon>Sirenicapillariaceae</taxon>
        <taxon>Limnospira</taxon>
    </lineage>
</organism>
<gene>
    <name evidence="2" type="ORF">NIES46_33540</name>
</gene>
<dbReference type="SUPFAM" id="SSF103039">
    <property type="entry name" value="CheC-like"/>
    <property type="match status" value="1"/>
</dbReference>
<dbReference type="Gene3D" id="3.40.1550.10">
    <property type="entry name" value="CheC-like"/>
    <property type="match status" value="1"/>
</dbReference>
<keyword evidence="3" id="KW-1185">Reference proteome</keyword>